<dbReference type="AlphaFoldDB" id="A0A8E2E7B3"/>
<organism evidence="2 3">
    <name type="scientific">Lepidopterella palustris CBS 459.81</name>
    <dbReference type="NCBI Taxonomy" id="1314670"/>
    <lineage>
        <taxon>Eukaryota</taxon>
        <taxon>Fungi</taxon>
        <taxon>Dikarya</taxon>
        <taxon>Ascomycota</taxon>
        <taxon>Pezizomycotina</taxon>
        <taxon>Dothideomycetes</taxon>
        <taxon>Pleosporomycetidae</taxon>
        <taxon>Mytilinidiales</taxon>
        <taxon>Argynnaceae</taxon>
        <taxon>Lepidopterella</taxon>
    </lineage>
</organism>
<feature type="domain" description="2EXR" evidence="1">
    <location>
        <begin position="5"/>
        <end position="83"/>
    </location>
</feature>
<dbReference type="InterPro" id="IPR038883">
    <property type="entry name" value="AN11006-like"/>
</dbReference>
<gene>
    <name evidence="2" type="ORF">K432DRAFT_383661</name>
</gene>
<dbReference type="PANTHER" id="PTHR42085:SF2">
    <property type="entry name" value="F-BOX DOMAIN-CONTAINING PROTEIN"/>
    <property type="match status" value="1"/>
</dbReference>
<dbReference type="OrthoDB" id="5420711at2759"/>
<sequence>MSSFPFLQLPPELRIQILQLLLPHNTTIPVLSTLELHSSRFRCTPSNAYVPTIRISPSTLLINRQLHSEASDILYAQNRFLFHLTRPALSISRTSLCVSTLEHLTPRSLQSITKCEIRIQETLSDRTVYKRVGAKLKELVKRLGPEHCLRDLKIYLEHGEFVARSFWGCDSNWQMWGREFVASTTSDQEDRVRFQYCLEPLAALRGVAKVEIAGHVEDSFAGRLAAVMRADRNNGGELQDVPYETKIVQRKRGRVGKPEIVVKRRKFTDPTIDWDAVGRQEVV</sequence>
<accession>A0A8E2E7B3</accession>
<name>A0A8E2E7B3_9PEZI</name>
<proteinExistence type="predicted"/>
<dbReference type="EMBL" id="KV745043">
    <property type="protein sequence ID" value="OCK78736.1"/>
    <property type="molecule type" value="Genomic_DNA"/>
</dbReference>
<evidence type="ECO:0000313" key="3">
    <source>
        <dbReference type="Proteomes" id="UP000250266"/>
    </source>
</evidence>
<evidence type="ECO:0000313" key="2">
    <source>
        <dbReference type="EMBL" id="OCK78736.1"/>
    </source>
</evidence>
<dbReference type="InterPro" id="IPR045518">
    <property type="entry name" value="2EXR"/>
</dbReference>
<dbReference type="Proteomes" id="UP000250266">
    <property type="component" value="Unassembled WGS sequence"/>
</dbReference>
<keyword evidence="3" id="KW-1185">Reference proteome</keyword>
<evidence type="ECO:0000259" key="1">
    <source>
        <dbReference type="Pfam" id="PF20150"/>
    </source>
</evidence>
<dbReference type="Pfam" id="PF20150">
    <property type="entry name" value="2EXR"/>
    <property type="match status" value="1"/>
</dbReference>
<reference evidence="2 3" key="1">
    <citation type="journal article" date="2016" name="Nat. Commun.">
        <title>Ectomycorrhizal ecology is imprinted in the genome of the dominant symbiotic fungus Cenococcum geophilum.</title>
        <authorList>
            <consortium name="DOE Joint Genome Institute"/>
            <person name="Peter M."/>
            <person name="Kohler A."/>
            <person name="Ohm R.A."/>
            <person name="Kuo A."/>
            <person name="Krutzmann J."/>
            <person name="Morin E."/>
            <person name="Arend M."/>
            <person name="Barry K.W."/>
            <person name="Binder M."/>
            <person name="Choi C."/>
            <person name="Clum A."/>
            <person name="Copeland A."/>
            <person name="Grisel N."/>
            <person name="Haridas S."/>
            <person name="Kipfer T."/>
            <person name="LaButti K."/>
            <person name="Lindquist E."/>
            <person name="Lipzen A."/>
            <person name="Maire R."/>
            <person name="Meier B."/>
            <person name="Mihaltcheva S."/>
            <person name="Molinier V."/>
            <person name="Murat C."/>
            <person name="Poggeler S."/>
            <person name="Quandt C.A."/>
            <person name="Sperisen C."/>
            <person name="Tritt A."/>
            <person name="Tisserant E."/>
            <person name="Crous P.W."/>
            <person name="Henrissat B."/>
            <person name="Nehls U."/>
            <person name="Egli S."/>
            <person name="Spatafora J.W."/>
            <person name="Grigoriev I.V."/>
            <person name="Martin F.M."/>
        </authorList>
    </citation>
    <scope>NUCLEOTIDE SEQUENCE [LARGE SCALE GENOMIC DNA]</scope>
    <source>
        <strain evidence="2 3">CBS 459.81</strain>
    </source>
</reference>
<dbReference type="PANTHER" id="PTHR42085">
    <property type="entry name" value="F-BOX DOMAIN-CONTAINING PROTEIN"/>
    <property type="match status" value="1"/>
</dbReference>
<protein>
    <recommendedName>
        <fullName evidence="1">2EXR domain-containing protein</fullName>
    </recommendedName>
</protein>